<dbReference type="OrthoDB" id="2356897at2"/>
<feature type="active site" evidence="1">
    <location>
        <position position="238"/>
    </location>
</feature>
<dbReference type="GO" id="GO:0030163">
    <property type="term" value="P:protein catabolic process"/>
    <property type="evidence" value="ECO:0007669"/>
    <property type="project" value="InterPro"/>
</dbReference>
<dbReference type="Gene3D" id="3.30.230.10">
    <property type="match status" value="1"/>
</dbReference>
<keyword evidence="2" id="KW-0472">Membrane</keyword>
<comment type="catalytic activity">
    <reaction evidence="1">
        <text>Hydrolysis of proteins in presence of ATP.</text>
        <dbReference type="EC" id="3.4.21.53"/>
    </reaction>
</comment>
<reference evidence="5 6" key="2">
    <citation type="submission" date="2016-08" db="EMBL/GenBank/DDBJ databases">
        <title>Orenia metallireducens sp. nov. strain Z6, a Novel Metal-reducing Firmicute from the Deep Subsurface.</title>
        <authorList>
            <person name="Maxim B.I."/>
            <person name="Kenneth K."/>
            <person name="Flynn T.M."/>
            <person name="Oloughlin E.J."/>
            <person name="Locke R.A."/>
            <person name="Weber J.R."/>
            <person name="Egan S.M."/>
            <person name="Mackie R.I."/>
            <person name="Cann I.K."/>
        </authorList>
    </citation>
    <scope>NUCLEOTIDE SEQUENCE [LARGE SCALE GENOMIC DNA]</scope>
    <source>
        <strain evidence="5 6">Z6</strain>
    </source>
</reference>
<dbReference type="Pfam" id="PF05362">
    <property type="entry name" value="Lon_C"/>
    <property type="match status" value="1"/>
</dbReference>
<dbReference type="InterPro" id="IPR020568">
    <property type="entry name" value="Ribosomal_Su5_D2-typ_SF"/>
</dbReference>
<dbReference type="AlphaFoldDB" id="A0A1C0A718"/>
<dbReference type="InterPro" id="IPR014721">
    <property type="entry name" value="Ribsml_uS5_D2-typ_fold_subgr"/>
</dbReference>
<feature type="domain" description="Lon proteolytic" evidence="4">
    <location>
        <begin position="230"/>
        <end position="331"/>
    </location>
</feature>
<dbReference type="Pfam" id="PF13180">
    <property type="entry name" value="PDZ_2"/>
    <property type="match status" value="1"/>
</dbReference>
<reference evidence="6" key="1">
    <citation type="submission" date="2016-07" db="EMBL/GenBank/DDBJ databases">
        <authorList>
            <person name="Florea S."/>
            <person name="Webb J.S."/>
            <person name="Jaromczyk J."/>
            <person name="Schardl C.L."/>
        </authorList>
    </citation>
    <scope>NUCLEOTIDE SEQUENCE [LARGE SCALE GENOMIC DNA]</scope>
    <source>
        <strain evidence="6">Z6</strain>
    </source>
</reference>
<dbReference type="PROSITE" id="PS51786">
    <property type="entry name" value="LON_PROTEOLYTIC"/>
    <property type="match status" value="1"/>
</dbReference>
<evidence type="ECO:0000313" key="6">
    <source>
        <dbReference type="Proteomes" id="UP000093514"/>
    </source>
</evidence>
<name>A0A1C0A718_9FIRM</name>
<keyword evidence="1" id="KW-0378">Hydrolase</keyword>
<organism evidence="5 6">
    <name type="scientific">Orenia metallireducens</name>
    <dbReference type="NCBI Taxonomy" id="1413210"/>
    <lineage>
        <taxon>Bacteria</taxon>
        <taxon>Bacillati</taxon>
        <taxon>Bacillota</taxon>
        <taxon>Clostridia</taxon>
        <taxon>Halanaerobiales</taxon>
        <taxon>Halobacteroidaceae</taxon>
        <taxon>Orenia</taxon>
    </lineage>
</organism>
<keyword evidence="1" id="KW-0645">Protease</keyword>
<gene>
    <name evidence="5" type="ORF">U472_08470</name>
</gene>
<evidence type="ECO:0000259" key="3">
    <source>
        <dbReference type="PROSITE" id="PS50106"/>
    </source>
</evidence>
<dbReference type="SUPFAM" id="SSF50156">
    <property type="entry name" value="PDZ domain-like"/>
    <property type="match status" value="1"/>
</dbReference>
<comment type="caution">
    <text evidence="5">The sequence shown here is derived from an EMBL/GenBank/DDBJ whole genome shotgun (WGS) entry which is preliminary data.</text>
</comment>
<dbReference type="GO" id="GO:0004252">
    <property type="term" value="F:serine-type endopeptidase activity"/>
    <property type="evidence" value="ECO:0007669"/>
    <property type="project" value="UniProtKB-UniRule"/>
</dbReference>
<dbReference type="InterPro" id="IPR008269">
    <property type="entry name" value="Lon_proteolytic"/>
</dbReference>
<dbReference type="EC" id="3.4.21.53" evidence="1"/>
<keyword evidence="1" id="KW-0720">Serine protease</keyword>
<dbReference type="Proteomes" id="UP000093514">
    <property type="component" value="Unassembled WGS sequence"/>
</dbReference>
<protein>
    <recommendedName>
        <fullName evidence="1">endopeptidase La</fullName>
        <ecNumber evidence="1">3.4.21.53</ecNumber>
    </recommendedName>
</protein>
<proteinExistence type="inferred from homology"/>
<keyword evidence="6" id="KW-1185">Reference proteome</keyword>
<evidence type="ECO:0000256" key="2">
    <source>
        <dbReference type="SAM" id="Phobius"/>
    </source>
</evidence>
<feature type="domain" description="PDZ" evidence="3">
    <location>
        <begin position="103"/>
        <end position="189"/>
    </location>
</feature>
<accession>A0A1C0A718</accession>
<dbReference type="RefSeq" id="WP_068717469.1">
    <property type="nucleotide sequence ID" value="NZ_LWDV01000009.1"/>
</dbReference>
<feature type="transmembrane region" description="Helical" evidence="2">
    <location>
        <begin position="12"/>
        <end position="29"/>
    </location>
</feature>
<dbReference type="InterPro" id="IPR001478">
    <property type="entry name" value="PDZ"/>
</dbReference>
<dbReference type="PROSITE" id="PS50106">
    <property type="entry name" value="PDZ"/>
    <property type="match status" value="1"/>
</dbReference>
<dbReference type="InterPro" id="IPR036034">
    <property type="entry name" value="PDZ_sf"/>
</dbReference>
<dbReference type="EMBL" id="LWDV01000009">
    <property type="protein sequence ID" value="OCL26043.1"/>
    <property type="molecule type" value="Genomic_DNA"/>
</dbReference>
<dbReference type="InterPro" id="IPR027065">
    <property type="entry name" value="Lon_Prtase"/>
</dbReference>
<comment type="similarity">
    <text evidence="1">Belongs to the peptidase S16 family.</text>
</comment>
<dbReference type="GO" id="GO:0006508">
    <property type="term" value="P:proteolysis"/>
    <property type="evidence" value="ECO:0007669"/>
    <property type="project" value="UniProtKB-KW"/>
</dbReference>
<dbReference type="GO" id="GO:0005524">
    <property type="term" value="F:ATP binding"/>
    <property type="evidence" value="ECO:0007669"/>
    <property type="project" value="InterPro"/>
</dbReference>
<dbReference type="GO" id="GO:0004176">
    <property type="term" value="F:ATP-dependent peptidase activity"/>
    <property type="evidence" value="ECO:0007669"/>
    <property type="project" value="UniProtKB-UniRule"/>
</dbReference>
<dbReference type="SUPFAM" id="SSF54211">
    <property type="entry name" value="Ribosomal protein S5 domain 2-like"/>
    <property type="match status" value="1"/>
</dbReference>
<sequence length="335" mass="37452">MRRLNREDRHLLLGIICVLIVGFLVFWPTDYYRISPGIAKTLEPMVEVKAESYPIKGEVMLTAVSMREARLFDYLYIKLFKPQLIELRPKPEGVNMKEYAEVMLEMMKESQLKAKAVALKEAGYDPKITGEGVKIVKVLEEGDAYGKLQEGDIIVAVDGDPVHLMTETVDKIQNREMGQGVKVTVKRGDEKKDYNLRTLPLQENSDNPSIGVLITPYNRKYTLPIDIEINAGKIGGPSAGGMFTLEIYNRLVPEDITHGLKIAGTGTIDLDGRIGKIDGIQQKIAAAQKEGAKVFFVPKGNAKKAQKMKVSGIKLVVVENIKEIIEYLKEEKFKS</sequence>
<keyword evidence="2" id="KW-0812">Transmembrane</keyword>
<evidence type="ECO:0000313" key="5">
    <source>
        <dbReference type="EMBL" id="OCL26043.1"/>
    </source>
</evidence>
<evidence type="ECO:0000259" key="4">
    <source>
        <dbReference type="PROSITE" id="PS51786"/>
    </source>
</evidence>
<evidence type="ECO:0000256" key="1">
    <source>
        <dbReference type="PROSITE-ProRule" id="PRU01122"/>
    </source>
</evidence>
<keyword evidence="2" id="KW-1133">Transmembrane helix</keyword>
<dbReference type="SMART" id="SM00228">
    <property type="entry name" value="PDZ"/>
    <property type="match status" value="1"/>
</dbReference>
<feature type="active site" evidence="1">
    <location>
        <position position="283"/>
    </location>
</feature>
<dbReference type="PANTHER" id="PTHR10046">
    <property type="entry name" value="ATP DEPENDENT LON PROTEASE FAMILY MEMBER"/>
    <property type="match status" value="1"/>
</dbReference>